<evidence type="ECO:0000256" key="3">
    <source>
        <dbReference type="SAM" id="MobiDB-lite"/>
    </source>
</evidence>
<dbReference type="Proteomes" id="UP000317378">
    <property type="component" value="Unassembled WGS sequence"/>
</dbReference>
<accession>A0A505DG37</accession>
<feature type="compositionally biased region" description="Basic residues" evidence="3">
    <location>
        <begin position="1"/>
        <end position="13"/>
    </location>
</feature>
<keyword evidence="2 5" id="KW-0436">Ligase</keyword>
<proteinExistence type="inferred from homology"/>
<sequence length="168" mass="18597">MSPHPRRRPRNRPVSHGTTGEVVVRGPSVASGYLGLPEETAAARAAGGWFHGGDRGTSTPRAAWWWSARSRTRSSPVGRTSVRPRWRRRWRACPSVYEVAVVGTLDPVWGEVVTAIVVPADGADCSLEDIQTFLSASLTRHKIPRRLELRDHLPRTATGKLHRNLLRG</sequence>
<feature type="region of interest" description="Disordered" evidence="3">
    <location>
        <begin position="1"/>
        <end position="20"/>
    </location>
</feature>
<protein>
    <submittedName>
        <fullName evidence="5">Acyl--CoA ligase</fullName>
    </submittedName>
</protein>
<evidence type="ECO:0000313" key="6">
    <source>
        <dbReference type="Proteomes" id="UP000317378"/>
    </source>
</evidence>
<dbReference type="Pfam" id="PF13193">
    <property type="entry name" value="AMP-binding_C"/>
    <property type="match status" value="1"/>
</dbReference>
<dbReference type="GO" id="GO:0031956">
    <property type="term" value="F:medium-chain fatty acid-CoA ligase activity"/>
    <property type="evidence" value="ECO:0007669"/>
    <property type="project" value="TreeGrafter"/>
</dbReference>
<dbReference type="GO" id="GO:0006631">
    <property type="term" value="P:fatty acid metabolic process"/>
    <property type="evidence" value="ECO:0007669"/>
    <property type="project" value="TreeGrafter"/>
</dbReference>
<evidence type="ECO:0000256" key="1">
    <source>
        <dbReference type="ARBA" id="ARBA00006432"/>
    </source>
</evidence>
<dbReference type="PANTHER" id="PTHR43201:SF5">
    <property type="entry name" value="MEDIUM-CHAIN ACYL-COA LIGASE ACSF2, MITOCHONDRIAL"/>
    <property type="match status" value="1"/>
</dbReference>
<dbReference type="PANTHER" id="PTHR43201">
    <property type="entry name" value="ACYL-COA SYNTHETASE"/>
    <property type="match status" value="1"/>
</dbReference>
<dbReference type="InterPro" id="IPR025110">
    <property type="entry name" value="AMP-bd_C"/>
</dbReference>
<comment type="caution">
    <text evidence="5">The sequence shown here is derived from an EMBL/GenBank/DDBJ whole genome shotgun (WGS) entry which is preliminary data.</text>
</comment>
<evidence type="ECO:0000313" key="5">
    <source>
        <dbReference type="EMBL" id="TPQ16879.1"/>
    </source>
</evidence>
<reference evidence="5 6" key="1">
    <citation type="submission" date="2019-06" db="EMBL/GenBank/DDBJ databases">
        <title>Streptomyces sporangiiformans sp. nov., a novel actinomycete isolated from soil in Mount Song.</title>
        <authorList>
            <person name="Han L."/>
        </authorList>
    </citation>
    <scope>NUCLEOTIDE SEQUENCE [LARGE SCALE GENOMIC DNA]</scope>
    <source>
        <strain evidence="5 6">NEAU-SSA 1</strain>
    </source>
</reference>
<dbReference type="Gene3D" id="3.40.50.12780">
    <property type="entry name" value="N-terminal domain of ligase-like"/>
    <property type="match status" value="1"/>
</dbReference>
<gene>
    <name evidence="5" type="ORF">FGD71_039365</name>
</gene>
<comment type="similarity">
    <text evidence="1">Belongs to the ATP-dependent AMP-binding enzyme family.</text>
</comment>
<dbReference type="EMBL" id="VCHX02000319">
    <property type="protein sequence ID" value="TPQ16879.1"/>
    <property type="molecule type" value="Genomic_DNA"/>
</dbReference>
<keyword evidence="6" id="KW-1185">Reference proteome</keyword>
<evidence type="ECO:0000256" key="2">
    <source>
        <dbReference type="ARBA" id="ARBA00022598"/>
    </source>
</evidence>
<name>A0A505DG37_9ACTN</name>
<dbReference type="InterPro" id="IPR045851">
    <property type="entry name" value="AMP-bd_C_sf"/>
</dbReference>
<organism evidence="5 6">
    <name type="scientific">Streptomyces sporangiiformans</name>
    <dbReference type="NCBI Taxonomy" id="2315329"/>
    <lineage>
        <taxon>Bacteria</taxon>
        <taxon>Bacillati</taxon>
        <taxon>Actinomycetota</taxon>
        <taxon>Actinomycetes</taxon>
        <taxon>Kitasatosporales</taxon>
        <taxon>Streptomycetaceae</taxon>
        <taxon>Streptomyces</taxon>
    </lineage>
</organism>
<dbReference type="InterPro" id="IPR042099">
    <property type="entry name" value="ANL_N_sf"/>
</dbReference>
<dbReference type="OrthoDB" id="9803968at2"/>
<evidence type="ECO:0000259" key="4">
    <source>
        <dbReference type="Pfam" id="PF13193"/>
    </source>
</evidence>
<dbReference type="AlphaFoldDB" id="A0A505DG37"/>
<feature type="domain" description="AMP-binding enzyme C-terminal" evidence="4">
    <location>
        <begin position="92"/>
        <end position="160"/>
    </location>
</feature>
<dbReference type="Gene3D" id="3.30.300.30">
    <property type="match status" value="1"/>
</dbReference>
<dbReference type="SUPFAM" id="SSF56801">
    <property type="entry name" value="Acetyl-CoA synthetase-like"/>
    <property type="match status" value="1"/>
</dbReference>